<dbReference type="eggNOG" id="COG0270">
    <property type="taxonomic scope" value="Bacteria"/>
</dbReference>
<keyword evidence="5" id="KW-0680">Restriction system</keyword>
<dbReference type="InterPro" id="IPR001525">
    <property type="entry name" value="C5_MeTfrase"/>
</dbReference>
<dbReference type="PROSITE" id="PS51679">
    <property type="entry name" value="SAM_MT_C5"/>
    <property type="match status" value="1"/>
</dbReference>
<evidence type="ECO:0000313" key="8">
    <source>
        <dbReference type="EMBL" id="AIQ70392.1"/>
    </source>
</evidence>
<dbReference type="Pfam" id="PF00145">
    <property type="entry name" value="DNA_methylase"/>
    <property type="match status" value="1"/>
</dbReference>
<accession>A0A089MAW0</accession>
<dbReference type="Proteomes" id="UP000029500">
    <property type="component" value="Chromosome"/>
</dbReference>
<name>A0A089MAW0_9BACL</name>
<dbReference type="OrthoDB" id="9813719at2"/>
<dbReference type="REBASE" id="141040">
    <property type="entry name" value="M.Pgr15220ORF24235P"/>
</dbReference>
<dbReference type="STRING" id="189425.PGRAT_24235"/>
<evidence type="ECO:0000256" key="4">
    <source>
        <dbReference type="ARBA" id="ARBA00022691"/>
    </source>
</evidence>
<dbReference type="EC" id="2.1.1.37" evidence="1"/>
<dbReference type="InterPro" id="IPR050390">
    <property type="entry name" value="C5-Methyltransferase"/>
</dbReference>
<dbReference type="KEGG" id="pgm:PGRAT_24235"/>
<organism evidence="8 9">
    <name type="scientific">Paenibacillus graminis</name>
    <dbReference type="NCBI Taxonomy" id="189425"/>
    <lineage>
        <taxon>Bacteria</taxon>
        <taxon>Bacillati</taxon>
        <taxon>Bacillota</taxon>
        <taxon>Bacilli</taxon>
        <taxon>Bacillales</taxon>
        <taxon>Paenibacillaceae</taxon>
        <taxon>Paenibacillus</taxon>
    </lineage>
</organism>
<feature type="region of interest" description="Disordered" evidence="7">
    <location>
        <begin position="445"/>
        <end position="489"/>
    </location>
</feature>
<dbReference type="RefSeq" id="WP_025704840.1">
    <property type="nucleotide sequence ID" value="NZ_CP009287.1"/>
</dbReference>
<keyword evidence="3 6" id="KW-0808">Transferase</keyword>
<gene>
    <name evidence="8" type="ORF">PGRAT_24235</name>
</gene>
<evidence type="ECO:0000256" key="7">
    <source>
        <dbReference type="SAM" id="MobiDB-lite"/>
    </source>
</evidence>
<proteinExistence type="inferred from homology"/>
<dbReference type="SUPFAM" id="SSF53335">
    <property type="entry name" value="S-adenosyl-L-methionine-dependent methyltransferases"/>
    <property type="match status" value="1"/>
</dbReference>
<keyword evidence="9" id="KW-1185">Reference proteome</keyword>
<dbReference type="GO" id="GO:0003677">
    <property type="term" value="F:DNA binding"/>
    <property type="evidence" value="ECO:0007669"/>
    <property type="project" value="TreeGrafter"/>
</dbReference>
<dbReference type="GO" id="GO:0044027">
    <property type="term" value="P:negative regulation of gene expression via chromosomal CpG island methylation"/>
    <property type="evidence" value="ECO:0007669"/>
    <property type="project" value="TreeGrafter"/>
</dbReference>
<reference evidence="8 9" key="1">
    <citation type="submission" date="2014-08" db="EMBL/GenBank/DDBJ databases">
        <title>Comparative genomics of the Paenibacillus odorifer group.</title>
        <authorList>
            <person name="den Bakker H.C."/>
            <person name="Tsai Y.-C."/>
            <person name="Martin N."/>
            <person name="Korlach J."/>
            <person name="Wiedmann M."/>
        </authorList>
    </citation>
    <scope>NUCLEOTIDE SEQUENCE [LARGE SCALE GENOMIC DNA]</scope>
    <source>
        <strain evidence="8 9">DSM 15220</strain>
    </source>
</reference>
<dbReference type="Gene3D" id="3.40.50.150">
    <property type="entry name" value="Vaccinia Virus protein VP39"/>
    <property type="match status" value="1"/>
</dbReference>
<evidence type="ECO:0000256" key="6">
    <source>
        <dbReference type="PROSITE-ProRule" id="PRU01016"/>
    </source>
</evidence>
<dbReference type="AlphaFoldDB" id="A0A089MAW0"/>
<evidence type="ECO:0000256" key="2">
    <source>
        <dbReference type="ARBA" id="ARBA00022603"/>
    </source>
</evidence>
<evidence type="ECO:0000256" key="5">
    <source>
        <dbReference type="ARBA" id="ARBA00022747"/>
    </source>
</evidence>
<dbReference type="GO" id="GO:0032259">
    <property type="term" value="P:methylation"/>
    <property type="evidence" value="ECO:0007669"/>
    <property type="project" value="UniProtKB-KW"/>
</dbReference>
<sequence length="682" mass="75105">MRTQYSVAFLFGGLGGGALGFKGARAEYMNKTARFRSLCSIDSDPVVCRNYEQITGGKAVRMDLFDHQQYRDFHGVAEPPTNWHEADAWDLWKAFGEEVPDVIFTSPPCKGFSGLLPEKSASSKKYQALNLLTIRGIDLSLTACRDYGGELPALFLLENVPRIMTRGKHILKKIKDTLIKYGYAVNDETHDCGEIGGLGQHRKRYLLIARNEKRMPAFVYKPEIKTLKTIGEVIGNLPMPGDEVNGGPMHRLPMLQRKTWERLAFIPAGGDWRDLEGVEFEKYRLEHEPRAGAWAIDEWDKPGRTVTGGAGVGRSNGLSAVNDPRTGFKEGTHPTIYRVSKYDDVSPTVTGAARPNNGALSVGDPRLSDREGRHPGVYRIVRCDEPAPCVTGTRFGSGALAIADPRTPGDHYDGDYNRVDGYGVQDWGKTSKTVRGAARIMNSASSVADPRVNGRDGARRSNGYTVRPWDEQGHTVTGEDTLGSGAQSVADPRLNTRSQRYPGTYRVEDWNEAANTVLGQTDVQCGAASINDPRLGCKPRSGSYGVQKWDETATTVTGSGDVHSRNAAIADPRIPEYNERCVMMIISVDGTWHRPFTTYELAVGLQGFPRYLPDGRPFQIDGCSDAKAREYVGNAVPPDAAEGMANVILMAMVMSEQGVGFEMSWNPVWVQPEVNEEKQILH</sequence>
<dbReference type="HOGENOM" id="CLU_028729_0_0_9"/>
<dbReference type="GO" id="GO:0009307">
    <property type="term" value="P:DNA restriction-modification system"/>
    <property type="evidence" value="ECO:0007669"/>
    <property type="project" value="UniProtKB-KW"/>
</dbReference>
<dbReference type="PANTHER" id="PTHR10629:SF52">
    <property type="entry name" value="DNA (CYTOSINE-5)-METHYLTRANSFERASE 1"/>
    <property type="match status" value="1"/>
</dbReference>
<evidence type="ECO:0000256" key="3">
    <source>
        <dbReference type="ARBA" id="ARBA00022679"/>
    </source>
</evidence>
<feature type="region of interest" description="Disordered" evidence="7">
    <location>
        <begin position="308"/>
        <end position="332"/>
    </location>
</feature>
<dbReference type="GO" id="GO:0003886">
    <property type="term" value="F:DNA (cytosine-5-)-methyltransferase activity"/>
    <property type="evidence" value="ECO:0007669"/>
    <property type="project" value="UniProtKB-EC"/>
</dbReference>
<evidence type="ECO:0000313" key="9">
    <source>
        <dbReference type="Proteomes" id="UP000029500"/>
    </source>
</evidence>
<keyword evidence="4 6" id="KW-0949">S-adenosyl-L-methionine</keyword>
<feature type="active site" evidence="6">
    <location>
        <position position="109"/>
    </location>
</feature>
<dbReference type="InterPro" id="IPR029063">
    <property type="entry name" value="SAM-dependent_MTases_sf"/>
</dbReference>
<comment type="similarity">
    <text evidence="6">Belongs to the class I-like SAM-binding methyltransferase superfamily. C5-methyltransferase family.</text>
</comment>
<keyword evidence="2 6" id="KW-0489">Methyltransferase</keyword>
<feature type="region of interest" description="Disordered" evidence="7">
    <location>
        <begin position="349"/>
        <end position="371"/>
    </location>
</feature>
<evidence type="ECO:0000256" key="1">
    <source>
        <dbReference type="ARBA" id="ARBA00011975"/>
    </source>
</evidence>
<protein>
    <recommendedName>
        <fullName evidence="1">DNA (cytosine-5-)-methyltransferase</fullName>
        <ecNumber evidence="1">2.1.1.37</ecNumber>
    </recommendedName>
</protein>
<dbReference type="PANTHER" id="PTHR10629">
    <property type="entry name" value="CYTOSINE-SPECIFIC METHYLTRANSFERASE"/>
    <property type="match status" value="1"/>
</dbReference>
<dbReference type="Gene3D" id="3.90.120.10">
    <property type="entry name" value="DNA Methylase, subunit A, domain 2"/>
    <property type="match status" value="1"/>
</dbReference>
<dbReference type="EMBL" id="CP009287">
    <property type="protein sequence ID" value="AIQ70392.1"/>
    <property type="molecule type" value="Genomic_DNA"/>
</dbReference>
<dbReference type="PRINTS" id="PR00105">
    <property type="entry name" value="C5METTRFRASE"/>
</dbReference>